<reference evidence="2" key="2">
    <citation type="submission" date="2023-02" db="EMBL/GenBank/DDBJ databases">
        <authorList>
            <person name="Swenson N.G."/>
            <person name="Wegrzyn J.L."/>
            <person name="Mcevoy S.L."/>
        </authorList>
    </citation>
    <scope>NUCLEOTIDE SEQUENCE</scope>
    <source>
        <strain evidence="2">91603</strain>
        <tissue evidence="2">Leaf</tissue>
    </source>
</reference>
<accession>A0AAD5JB39</accession>
<dbReference type="AlphaFoldDB" id="A0AAD5JB39"/>
<name>A0AAD5JB39_ACENE</name>
<proteinExistence type="predicted"/>
<reference evidence="2" key="1">
    <citation type="journal article" date="2022" name="Plant J.">
        <title>Strategies of tolerance reflected in two North American maple genomes.</title>
        <authorList>
            <person name="McEvoy S.L."/>
            <person name="Sezen U.U."/>
            <person name="Trouern-Trend A."/>
            <person name="McMahon S.M."/>
            <person name="Schaberg P.G."/>
            <person name="Yang J."/>
            <person name="Wegrzyn J.L."/>
            <person name="Swenson N.G."/>
        </authorList>
    </citation>
    <scope>NUCLEOTIDE SEQUENCE</scope>
    <source>
        <strain evidence="2">91603</strain>
    </source>
</reference>
<protein>
    <submittedName>
        <fullName evidence="2">Uncharacterized protein</fullName>
    </submittedName>
</protein>
<organism evidence="2 3">
    <name type="scientific">Acer negundo</name>
    <name type="common">Box elder</name>
    <dbReference type="NCBI Taxonomy" id="4023"/>
    <lineage>
        <taxon>Eukaryota</taxon>
        <taxon>Viridiplantae</taxon>
        <taxon>Streptophyta</taxon>
        <taxon>Embryophyta</taxon>
        <taxon>Tracheophyta</taxon>
        <taxon>Spermatophyta</taxon>
        <taxon>Magnoliopsida</taxon>
        <taxon>eudicotyledons</taxon>
        <taxon>Gunneridae</taxon>
        <taxon>Pentapetalae</taxon>
        <taxon>rosids</taxon>
        <taxon>malvids</taxon>
        <taxon>Sapindales</taxon>
        <taxon>Sapindaceae</taxon>
        <taxon>Hippocastanoideae</taxon>
        <taxon>Acereae</taxon>
        <taxon>Acer</taxon>
    </lineage>
</organism>
<dbReference type="Proteomes" id="UP001064489">
    <property type="component" value="Chromosome 6"/>
</dbReference>
<evidence type="ECO:0000256" key="1">
    <source>
        <dbReference type="SAM" id="MobiDB-lite"/>
    </source>
</evidence>
<comment type="caution">
    <text evidence="2">The sequence shown here is derived from an EMBL/GenBank/DDBJ whole genome shotgun (WGS) entry which is preliminary data.</text>
</comment>
<evidence type="ECO:0000313" key="3">
    <source>
        <dbReference type="Proteomes" id="UP001064489"/>
    </source>
</evidence>
<feature type="region of interest" description="Disordered" evidence="1">
    <location>
        <begin position="48"/>
        <end position="105"/>
    </location>
</feature>
<dbReference type="EMBL" id="JAJSOW010000004">
    <property type="protein sequence ID" value="KAI9192733.1"/>
    <property type="molecule type" value="Genomic_DNA"/>
</dbReference>
<gene>
    <name evidence="2" type="ORF">LWI28_027127</name>
</gene>
<feature type="region of interest" description="Disordered" evidence="1">
    <location>
        <begin position="1"/>
        <end position="26"/>
    </location>
</feature>
<evidence type="ECO:0000313" key="2">
    <source>
        <dbReference type="EMBL" id="KAI9192733.1"/>
    </source>
</evidence>
<keyword evidence="3" id="KW-1185">Reference proteome</keyword>
<sequence>MIPAFAPSRSLLCPPAPSSTSHSTHSTLAKIVARLAKGSDLLAPIDPTETTKEVLPNPHIHQSDQTNKVETSVEPVKEMETPVKPGVSGVEETLVDPEIARTKGG</sequence>